<gene>
    <name evidence="1" type="ORF">IGS68_01615</name>
</gene>
<dbReference type="Proteomes" id="UP000595197">
    <property type="component" value="Chromosome"/>
</dbReference>
<organism evidence="1 2">
    <name type="scientific">Skermanella cutis</name>
    <dbReference type="NCBI Taxonomy" id="2775420"/>
    <lineage>
        <taxon>Bacteria</taxon>
        <taxon>Pseudomonadati</taxon>
        <taxon>Pseudomonadota</taxon>
        <taxon>Alphaproteobacteria</taxon>
        <taxon>Rhodospirillales</taxon>
        <taxon>Azospirillaceae</taxon>
        <taxon>Skermanella</taxon>
    </lineage>
</organism>
<dbReference type="RefSeq" id="WP_201076822.1">
    <property type="nucleotide sequence ID" value="NZ_CP067420.1"/>
</dbReference>
<accession>A0ABX7BAA0</accession>
<keyword evidence="2" id="KW-1185">Reference proteome</keyword>
<evidence type="ECO:0000313" key="2">
    <source>
        <dbReference type="Proteomes" id="UP000595197"/>
    </source>
</evidence>
<protein>
    <recommendedName>
        <fullName evidence="3">Transposase/invertase (TIGR01784 family)</fullName>
    </recommendedName>
</protein>
<dbReference type="PANTHER" id="PTHR34613">
    <property type="entry name" value="SLL0800 PROTEIN"/>
    <property type="match status" value="1"/>
</dbReference>
<proteinExistence type="predicted"/>
<dbReference type="PANTHER" id="PTHR34613:SF1">
    <property type="entry name" value="SLL6017 PROTEIN"/>
    <property type="match status" value="1"/>
</dbReference>
<sequence length="288" mass="32136">MANSYDATVKELVWAGAPALLRMLAGARVAGFLSAEFSSVRQRRPDMVAELDGGGLFHMEFQVGREDMAWRMLEYYALISRHHGGVPVTQLVLHLGERGEDGPPGIRHPNLNFRYEVRYIADLDAGPLLDSPAPEDAVLAILCRCDDIRERVRRILARLAPLPRRERADAAAKLLILSQLRRATPVVKEELETMAIQFNIKEHPYLSEIFAQGLAEGEAKGREEGEAKGRAEALLRLVERRRVIVPEEAERRIRAATVADLDRWLDAVLDATDLTADSLDAILAAPRH</sequence>
<evidence type="ECO:0000313" key="1">
    <source>
        <dbReference type="EMBL" id="QQP90001.1"/>
    </source>
</evidence>
<evidence type="ECO:0008006" key="3">
    <source>
        <dbReference type="Google" id="ProtNLM"/>
    </source>
</evidence>
<reference evidence="1" key="1">
    <citation type="submission" date="2021-02" db="EMBL/GenBank/DDBJ databases">
        <title>Skermanella TT6 skin isolate.</title>
        <authorList>
            <person name="Lee K."/>
            <person name="Ganzorig M."/>
        </authorList>
    </citation>
    <scope>NUCLEOTIDE SEQUENCE</scope>
    <source>
        <strain evidence="1">TT6</strain>
    </source>
</reference>
<dbReference type="EMBL" id="CP067420">
    <property type="protein sequence ID" value="QQP90001.1"/>
    <property type="molecule type" value="Genomic_DNA"/>
</dbReference>
<name>A0ABX7BAA0_9PROT</name>